<dbReference type="Proteomes" id="UP000054217">
    <property type="component" value="Unassembled WGS sequence"/>
</dbReference>
<keyword evidence="4" id="KW-1185">Reference proteome</keyword>
<gene>
    <name evidence="3" type="ORF">M404DRAFT_532970</name>
</gene>
<sequence length="120" mass="12355">MRFLIVSLSLAAAATLCAAQNFGASCFSYYLENTEFFATCRTDSGSDQSTSIDLDNCVVNRSGALECVSSSGGYSASCENCYLSGTDLDCTCGNGNGGTDSSSVNLNNCLTNSNGVLICA</sequence>
<dbReference type="OrthoDB" id="3068152at2759"/>
<feature type="chain" id="PRO_5002166341" description="Cyanovirin-N domain-containing protein" evidence="1">
    <location>
        <begin position="20"/>
        <end position="120"/>
    </location>
</feature>
<dbReference type="STRING" id="870435.A0A0C3K652"/>
<dbReference type="Pfam" id="PF08881">
    <property type="entry name" value="CVNH"/>
    <property type="match status" value="1"/>
</dbReference>
<dbReference type="InParanoid" id="A0A0C3K652"/>
<dbReference type="InterPro" id="IPR036673">
    <property type="entry name" value="Cyanovirin-N_sf"/>
</dbReference>
<dbReference type="Gene3D" id="2.30.60.10">
    <property type="entry name" value="Cyanovirin-N"/>
    <property type="match status" value="1"/>
</dbReference>
<feature type="signal peptide" evidence="1">
    <location>
        <begin position="1"/>
        <end position="19"/>
    </location>
</feature>
<reference evidence="3 4" key="1">
    <citation type="submission" date="2014-04" db="EMBL/GenBank/DDBJ databases">
        <authorList>
            <consortium name="DOE Joint Genome Institute"/>
            <person name="Kuo A."/>
            <person name="Kohler A."/>
            <person name="Costa M.D."/>
            <person name="Nagy L.G."/>
            <person name="Floudas D."/>
            <person name="Copeland A."/>
            <person name="Barry K.W."/>
            <person name="Cichocki N."/>
            <person name="Veneault-Fourrey C."/>
            <person name="LaButti K."/>
            <person name="Lindquist E.A."/>
            <person name="Lipzen A."/>
            <person name="Lundell T."/>
            <person name="Morin E."/>
            <person name="Murat C."/>
            <person name="Sun H."/>
            <person name="Tunlid A."/>
            <person name="Henrissat B."/>
            <person name="Grigoriev I.V."/>
            <person name="Hibbett D.S."/>
            <person name="Martin F."/>
            <person name="Nordberg H.P."/>
            <person name="Cantor M.N."/>
            <person name="Hua S.X."/>
        </authorList>
    </citation>
    <scope>NUCLEOTIDE SEQUENCE [LARGE SCALE GENOMIC DNA]</scope>
    <source>
        <strain evidence="3 4">Marx 270</strain>
    </source>
</reference>
<dbReference type="EMBL" id="KN831968">
    <property type="protein sequence ID" value="KIO05077.1"/>
    <property type="molecule type" value="Genomic_DNA"/>
</dbReference>
<dbReference type="AlphaFoldDB" id="A0A0C3K652"/>
<evidence type="ECO:0000313" key="4">
    <source>
        <dbReference type="Proteomes" id="UP000054217"/>
    </source>
</evidence>
<reference evidence="4" key="2">
    <citation type="submission" date="2015-01" db="EMBL/GenBank/DDBJ databases">
        <title>Evolutionary Origins and Diversification of the Mycorrhizal Mutualists.</title>
        <authorList>
            <consortium name="DOE Joint Genome Institute"/>
            <consortium name="Mycorrhizal Genomics Consortium"/>
            <person name="Kohler A."/>
            <person name="Kuo A."/>
            <person name="Nagy L.G."/>
            <person name="Floudas D."/>
            <person name="Copeland A."/>
            <person name="Barry K.W."/>
            <person name="Cichocki N."/>
            <person name="Veneault-Fourrey C."/>
            <person name="LaButti K."/>
            <person name="Lindquist E.A."/>
            <person name="Lipzen A."/>
            <person name="Lundell T."/>
            <person name="Morin E."/>
            <person name="Murat C."/>
            <person name="Riley R."/>
            <person name="Ohm R."/>
            <person name="Sun H."/>
            <person name="Tunlid A."/>
            <person name="Henrissat B."/>
            <person name="Grigoriev I.V."/>
            <person name="Hibbett D.S."/>
            <person name="Martin F."/>
        </authorList>
    </citation>
    <scope>NUCLEOTIDE SEQUENCE [LARGE SCALE GENOMIC DNA]</scope>
    <source>
        <strain evidence="4">Marx 270</strain>
    </source>
</reference>
<dbReference type="SUPFAM" id="SSF51322">
    <property type="entry name" value="Cyanovirin-N"/>
    <property type="match status" value="1"/>
</dbReference>
<dbReference type="PROSITE" id="PS51257">
    <property type="entry name" value="PROKAR_LIPOPROTEIN"/>
    <property type="match status" value="1"/>
</dbReference>
<evidence type="ECO:0000313" key="3">
    <source>
        <dbReference type="EMBL" id="KIO05077.1"/>
    </source>
</evidence>
<protein>
    <recommendedName>
        <fullName evidence="2">Cyanovirin-N domain-containing protein</fullName>
    </recommendedName>
</protein>
<dbReference type="SMART" id="SM01111">
    <property type="entry name" value="CVNH"/>
    <property type="match status" value="1"/>
</dbReference>
<dbReference type="InterPro" id="IPR011058">
    <property type="entry name" value="Cyanovirin-N"/>
</dbReference>
<feature type="domain" description="Cyanovirin-N" evidence="2">
    <location>
        <begin position="21"/>
        <end position="119"/>
    </location>
</feature>
<evidence type="ECO:0000256" key="1">
    <source>
        <dbReference type="SAM" id="SignalP"/>
    </source>
</evidence>
<dbReference type="HOGENOM" id="CLU_144945_1_2_1"/>
<accession>A0A0C3K652</accession>
<organism evidence="3 4">
    <name type="scientific">Pisolithus tinctorius Marx 270</name>
    <dbReference type="NCBI Taxonomy" id="870435"/>
    <lineage>
        <taxon>Eukaryota</taxon>
        <taxon>Fungi</taxon>
        <taxon>Dikarya</taxon>
        <taxon>Basidiomycota</taxon>
        <taxon>Agaricomycotina</taxon>
        <taxon>Agaricomycetes</taxon>
        <taxon>Agaricomycetidae</taxon>
        <taxon>Boletales</taxon>
        <taxon>Sclerodermatineae</taxon>
        <taxon>Pisolithaceae</taxon>
        <taxon>Pisolithus</taxon>
    </lineage>
</organism>
<evidence type="ECO:0000259" key="2">
    <source>
        <dbReference type="SMART" id="SM01111"/>
    </source>
</evidence>
<proteinExistence type="predicted"/>
<name>A0A0C3K652_PISTI</name>
<keyword evidence="1" id="KW-0732">Signal</keyword>